<feature type="domain" description="Gfo/Idh/MocA-like oxidoreductase N-terminal" evidence="4">
    <location>
        <begin position="15"/>
        <end position="137"/>
    </location>
</feature>
<organism evidence="6 7">
    <name type="scientific">Paraburkholderia sabiae</name>
    <dbReference type="NCBI Taxonomy" id="273251"/>
    <lineage>
        <taxon>Bacteria</taxon>
        <taxon>Pseudomonadati</taxon>
        <taxon>Pseudomonadota</taxon>
        <taxon>Betaproteobacteria</taxon>
        <taxon>Burkholderiales</taxon>
        <taxon>Burkholderiaceae</taxon>
        <taxon>Paraburkholderia</taxon>
    </lineage>
</organism>
<sequence length="385" mass="41847">MSVLSAIGLGAGRKIRYAIVGVGDIAQEAMMPGVAHTGNSEITALVTSDSEKARKVGEQYEVTDTYGYEQFDDMLASGKVDAIYLATPNWRHGEFVMPALKAGVHVLVEKPLEVSTQRCHDIMEAARESKAKLMVAYRLHFEPATLATIERIRSGELGEIHLFTSTFVQKVDPANHRAHNGVDAGPIFDMGPYPLNAARYVFGEEPTEVVSATGVRHPEAGLGDFDDTVAVTLRFPGDRLAQFSVSYALNAFESFSALGTKGSIAMQPCYTYGKPLAHTAIIGQDVHTHSFKNTDHFGGEMKYFSDCILNGTDPEPDAEEGYADVRVLEGIVKALQSGSAVKLRPFARKRRIDTSMQKQTLRAIKSPDLVNTSNPGVGVDKVPKN</sequence>
<dbReference type="SUPFAM" id="SSF55347">
    <property type="entry name" value="Glyceraldehyde-3-phosphate dehydrogenase-like, C-terminal domain"/>
    <property type="match status" value="1"/>
</dbReference>
<dbReference type="PANTHER" id="PTHR22604">
    <property type="entry name" value="OXIDOREDUCTASES"/>
    <property type="match status" value="1"/>
</dbReference>
<keyword evidence="2" id="KW-0560">Oxidoreductase</keyword>
<dbReference type="InterPro" id="IPR000683">
    <property type="entry name" value="Gfo/Idh/MocA-like_OxRdtase_N"/>
</dbReference>
<evidence type="ECO:0000256" key="3">
    <source>
        <dbReference type="SAM" id="MobiDB-lite"/>
    </source>
</evidence>
<dbReference type="Pfam" id="PF01408">
    <property type="entry name" value="GFO_IDH_MocA"/>
    <property type="match status" value="1"/>
</dbReference>
<evidence type="ECO:0000313" key="7">
    <source>
        <dbReference type="Proteomes" id="UP001494588"/>
    </source>
</evidence>
<keyword evidence="7" id="KW-1185">Reference proteome</keyword>
<protein>
    <submittedName>
        <fullName evidence="6">Gfo/Idh/MocA family oxidoreductase</fullName>
    </submittedName>
</protein>
<dbReference type="PANTHER" id="PTHR22604:SF105">
    <property type="entry name" value="TRANS-1,2-DIHYDROBENZENE-1,2-DIOL DEHYDROGENASE"/>
    <property type="match status" value="1"/>
</dbReference>
<dbReference type="Proteomes" id="UP001494588">
    <property type="component" value="Unassembled WGS sequence"/>
</dbReference>
<dbReference type="Gene3D" id="3.40.50.720">
    <property type="entry name" value="NAD(P)-binding Rossmann-like Domain"/>
    <property type="match status" value="1"/>
</dbReference>
<gene>
    <name evidence="6" type="ORF">V4C55_42990</name>
</gene>
<comment type="similarity">
    <text evidence="1">Belongs to the Gfo/Idh/MocA family.</text>
</comment>
<feature type="domain" description="GFO/IDH/MocA-like oxidoreductase" evidence="5">
    <location>
        <begin position="150"/>
        <end position="264"/>
    </location>
</feature>
<evidence type="ECO:0000259" key="4">
    <source>
        <dbReference type="Pfam" id="PF01408"/>
    </source>
</evidence>
<dbReference type="EMBL" id="JAZHGC010000091">
    <property type="protein sequence ID" value="MEM5292426.1"/>
    <property type="molecule type" value="Genomic_DNA"/>
</dbReference>
<accession>A0ABU9QSJ5</accession>
<evidence type="ECO:0000256" key="1">
    <source>
        <dbReference type="ARBA" id="ARBA00010928"/>
    </source>
</evidence>
<dbReference type="InterPro" id="IPR055170">
    <property type="entry name" value="GFO_IDH_MocA-like_dom"/>
</dbReference>
<dbReference type="Pfam" id="PF22725">
    <property type="entry name" value="GFO_IDH_MocA_C3"/>
    <property type="match status" value="1"/>
</dbReference>
<evidence type="ECO:0000256" key="2">
    <source>
        <dbReference type="ARBA" id="ARBA00023002"/>
    </source>
</evidence>
<evidence type="ECO:0000313" key="6">
    <source>
        <dbReference type="EMBL" id="MEM5292426.1"/>
    </source>
</evidence>
<dbReference type="RefSeq" id="WP_201660607.1">
    <property type="nucleotide sequence ID" value="NZ_CAJHCS010000041.1"/>
</dbReference>
<dbReference type="InterPro" id="IPR050984">
    <property type="entry name" value="Gfo/Idh/MocA_domain"/>
</dbReference>
<proteinExistence type="inferred from homology"/>
<evidence type="ECO:0000259" key="5">
    <source>
        <dbReference type="Pfam" id="PF22725"/>
    </source>
</evidence>
<name>A0ABU9QSJ5_9BURK</name>
<dbReference type="Gene3D" id="3.30.360.10">
    <property type="entry name" value="Dihydrodipicolinate Reductase, domain 2"/>
    <property type="match status" value="1"/>
</dbReference>
<comment type="caution">
    <text evidence="6">The sequence shown here is derived from an EMBL/GenBank/DDBJ whole genome shotgun (WGS) entry which is preliminary data.</text>
</comment>
<dbReference type="InterPro" id="IPR008354">
    <property type="entry name" value="Glc-Fru_OxRdtase_bac"/>
</dbReference>
<reference evidence="6 7" key="1">
    <citation type="submission" date="2024-01" db="EMBL/GenBank/DDBJ databases">
        <title>The diversity of rhizobia nodulating Mimosa spp. in eleven states of Brazil covering several biomes is determined by host plant, location, and edaphic factors.</title>
        <authorList>
            <person name="Rouws L."/>
            <person name="Barauna A."/>
            <person name="Beukes C."/>
            <person name="De Faria S.M."/>
            <person name="Gross E."/>
            <person name="Dos Reis Junior F.B."/>
            <person name="Simon M."/>
            <person name="Maluk M."/>
            <person name="Odee D.W."/>
            <person name="Kenicer G."/>
            <person name="Young J.P.W."/>
            <person name="Reis V.M."/>
            <person name="Zilli J."/>
            <person name="James E.K."/>
        </authorList>
    </citation>
    <scope>NUCLEOTIDE SEQUENCE [LARGE SCALE GENOMIC DNA]</scope>
    <source>
        <strain evidence="6 7">JPY77</strain>
    </source>
</reference>
<dbReference type="InterPro" id="IPR036291">
    <property type="entry name" value="NAD(P)-bd_dom_sf"/>
</dbReference>
<dbReference type="SUPFAM" id="SSF51735">
    <property type="entry name" value="NAD(P)-binding Rossmann-fold domains"/>
    <property type="match status" value="1"/>
</dbReference>
<feature type="region of interest" description="Disordered" evidence="3">
    <location>
        <begin position="365"/>
        <end position="385"/>
    </location>
</feature>
<dbReference type="PRINTS" id="PR01775">
    <property type="entry name" value="GLFROXRDTASE"/>
</dbReference>